<feature type="non-terminal residue" evidence="7">
    <location>
        <position position="237"/>
    </location>
</feature>
<dbReference type="InterPro" id="IPR050668">
    <property type="entry name" value="Cytochrome_b5"/>
</dbReference>
<dbReference type="GO" id="GO:0020037">
    <property type="term" value="F:heme binding"/>
    <property type="evidence" value="ECO:0007669"/>
    <property type="project" value="UniProtKB-UniRule"/>
</dbReference>
<dbReference type="PROSITE" id="PS00191">
    <property type="entry name" value="CYTOCHROME_B5_1"/>
    <property type="match status" value="1"/>
</dbReference>
<comment type="caution">
    <text evidence="7">The sequence shown here is derived from an EMBL/GenBank/DDBJ whole genome shotgun (WGS) entry which is preliminary data.</text>
</comment>
<name>A0A7J6U5I1_PEROL</name>
<dbReference type="PROSITE" id="PS50255">
    <property type="entry name" value="CYTOCHROME_B5_2"/>
    <property type="match status" value="1"/>
</dbReference>
<proteinExistence type="inferred from homology"/>
<feature type="domain" description="Cytochrome b5 heme-binding" evidence="6">
    <location>
        <begin position="14"/>
        <end position="91"/>
    </location>
</feature>
<evidence type="ECO:0000256" key="3">
    <source>
        <dbReference type="ARBA" id="ARBA00023004"/>
    </source>
</evidence>
<keyword evidence="2 5" id="KW-0479">Metal-binding</keyword>
<evidence type="ECO:0000256" key="1">
    <source>
        <dbReference type="ARBA" id="ARBA00022617"/>
    </source>
</evidence>
<evidence type="ECO:0000256" key="4">
    <source>
        <dbReference type="ARBA" id="ARBA00038168"/>
    </source>
</evidence>
<reference evidence="7 8" key="1">
    <citation type="submission" date="2020-04" db="EMBL/GenBank/DDBJ databases">
        <title>Perkinsus olseni comparative genomics.</title>
        <authorList>
            <person name="Bogema D.R."/>
        </authorList>
    </citation>
    <scope>NUCLEOTIDE SEQUENCE [LARGE SCALE GENOMIC DNA]</scope>
    <source>
        <strain evidence="7 8">ATCC PRA-207</strain>
    </source>
</reference>
<comment type="similarity">
    <text evidence="4 5">Belongs to the cytochrome b5 family.</text>
</comment>
<evidence type="ECO:0000313" key="7">
    <source>
        <dbReference type="EMBL" id="KAF4752036.1"/>
    </source>
</evidence>
<dbReference type="Proteomes" id="UP000553632">
    <property type="component" value="Unassembled WGS sequence"/>
</dbReference>
<dbReference type="InterPro" id="IPR001199">
    <property type="entry name" value="Cyt_B5-like_heme/steroid-bd"/>
</dbReference>
<dbReference type="EMBL" id="JABANO010006306">
    <property type="protein sequence ID" value="KAF4752036.1"/>
    <property type="molecule type" value="Genomic_DNA"/>
</dbReference>
<dbReference type="SMART" id="SM01117">
    <property type="entry name" value="Cyt-b5"/>
    <property type="match status" value="1"/>
</dbReference>
<evidence type="ECO:0000256" key="2">
    <source>
        <dbReference type="ARBA" id="ARBA00022723"/>
    </source>
</evidence>
<evidence type="ECO:0000313" key="8">
    <source>
        <dbReference type="Proteomes" id="UP000553632"/>
    </source>
</evidence>
<dbReference type="SUPFAM" id="SSF55856">
    <property type="entry name" value="Cytochrome b5-like heme/steroid binding domain"/>
    <property type="match status" value="1"/>
</dbReference>
<gene>
    <name evidence="7" type="ORF">FOZ63_008406</name>
</gene>
<keyword evidence="8" id="KW-1185">Reference proteome</keyword>
<dbReference type="GO" id="GO:0016020">
    <property type="term" value="C:membrane"/>
    <property type="evidence" value="ECO:0007669"/>
    <property type="project" value="TreeGrafter"/>
</dbReference>
<dbReference type="Gene3D" id="3.10.120.10">
    <property type="entry name" value="Cytochrome b5-like heme/steroid binding domain"/>
    <property type="match status" value="1"/>
</dbReference>
<dbReference type="InterPro" id="IPR036400">
    <property type="entry name" value="Cyt_B5-like_heme/steroid_sf"/>
</dbReference>
<dbReference type="PANTHER" id="PTHR19359">
    <property type="entry name" value="CYTOCHROME B5"/>
    <property type="match status" value="1"/>
</dbReference>
<dbReference type="InterPro" id="IPR018506">
    <property type="entry name" value="Cyt_B5_heme-BS"/>
</dbReference>
<dbReference type="Gene3D" id="2.20.110.10">
    <property type="entry name" value="Histone H3 K4-specific methyltransferase SET7/9 N-terminal domain"/>
    <property type="match status" value="1"/>
</dbReference>
<dbReference type="AlphaFoldDB" id="A0A7J6U5I1"/>
<keyword evidence="1 5" id="KW-0349">Heme</keyword>
<organism evidence="7 8">
    <name type="scientific">Perkinsus olseni</name>
    <name type="common">Perkinsus atlanticus</name>
    <dbReference type="NCBI Taxonomy" id="32597"/>
    <lineage>
        <taxon>Eukaryota</taxon>
        <taxon>Sar</taxon>
        <taxon>Alveolata</taxon>
        <taxon>Perkinsozoa</taxon>
        <taxon>Perkinsea</taxon>
        <taxon>Perkinsida</taxon>
        <taxon>Perkinsidae</taxon>
        <taxon>Perkinsus</taxon>
    </lineage>
</organism>
<dbReference type="GO" id="GO:0046872">
    <property type="term" value="F:metal ion binding"/>
    <property type="evidence" value="ECO:0007669"/>
    <property type="project" value="UniProtKB-UniRule"/>
</dbReference>
<evidence type="ECO:0000259" key="6">
    <source>
        <dbReference type="PROSITE" id="PS50255"/>
    </source>
</evidence>
<evidence type="ECO:0000256" key="5">
    <source>
        <dbReference type="RuleBase" id="RU362121"/>
    </source>
</evidence>
<protein>
    <recommendedName>
        <fullName evidence="6">Cytochrome b5 heme-binding domain-containing protein</fullName>
    </recommendedName>
</protein>
<dbReference type="SUPFAM" id="SSF82185">
    <property type="entry name" value="Histone H3 K4-specific methyltransferase SET7/9 N-terminal domain"/>
    <property type="match status" value="1"/>
</dbReference>
<dbReference type="PRINTS" id="PR00363">
    <property type="entry name" value="CYTOCHROMEB5"/>
</dbReference>
<dbReference type="Pfam" id="PF00173">
    <property type="entry name" value="Cyt-b5"/>
    <property type="match status" value="1"/>
</dbReference>
<sequence>MSSGYHAPSDAVRRNVISKSELAKHTSTDDAWIAIHGLVADVTKFKDEHPGGESILMRHVGTDCTEDYDDVDHSDEARMKLIEEVAIGSAWERAAAVGPISSDLGVLEGNEDTPGIPVETKLGDIQDSGWSSMQAGRLRQAGHVYKARSLLQIVLVTAVVAAVAVGVISSPDTAVIEEDTGDTMLGFVKDDRGMWQGDGTILYKNGAGYSGAVVDSRREGLGVYIAKGGAVYRGEWK</sequence>
<accession>A0A7J6U5I1</accession>
<keyword evidence="3 5" id="KW-0408">Iron</keyword>